<dbReference type="CDD" id="cd04077">
    <property type="entry name" value="Peptidases_S8_PCSK9_ProteinaseK_like"/>
    <property type="match status" value="1"/>
</dbReference>
<dbReference type="InterPro" id="IPR000209">
    <property type="entry name" value="Peptidase_S8/S53_dom"/>
</dbReference>
<evidence type="ECO:0000256" key="5">
    <source>
        <dbReference type="PROSITE-ProRule" id="PRU01240"/>
    </source>
</evidence>
<reference evidence="8" key="1">
    <citation type="submission" date="2022-07" db="EMBL/GenBank/DDBJ databases">
        <title>Draft genome sequence of Zalerion maritima ATCC 34329, a (micro)plastics degrading marine fungus.</title>
        <authorList>
            <person name="Paco A."/>
            <person name="Goncalves M.F.M."/>
            <person name="Rocha-Santos T.A.P."/>
            <person name="Alves A."/>
        </authorList>
    </citation>
    <scope>NUCLEOTIDE SEQUENCE</scope>
    <source>
        <strain evidence="8">ATCC 34329</strain>
    </source>
</reference>
<dbReference type="InterPro" id="IPR023828">
    <property type="entry name" value="Peptidase_S8_Ser-AS"/>
</dbReference>
<evidence type="ECO:0000256" key="4">
    <source>
        <dbReference type="ARBA" id="ARBA00022825"/>
    </source>
</evidence>
<dbReference type="InterPro" id="IPR023827">
    <property type="entry name" value="Peptidase_S8_Asp-AS"/>
</dbReference>
<accession>A0AAD5WQH5</accession>
<feature type="active site" description="Charge relay system" evidence="5">
    <location>
        <position position="344"/>
    </location>
</feature>
<dbReference type="PROSITE" id="PS00136">
    <property type="entry name" value="SUBTILASE_ASP"/>
    <property type="match status" value="1"/>
</dbReference>
<dbReference type="AlphaFoldDB" id="A0AAD5WQH5"/>
<evidence type="ECO:0000256" key="2">
    <source>
        <dbReference type="ARBA" id="ARBA00022670"/>
    </source>
</evidence>
<keyword evidence="4 5" id="KW-0720">Serine protease</keyword>
<evidence type="ECO:0000256" key="6">
    <source>
        <dbReference type="RuleBase" id="RU003355"/>
    </source>
</evidence>
<dbReference type="Pfam" id="PF00082">
    <property type="entry name" value="Peptidase_S8"/>
    <property type="match status" value="1"/>
</dbReference>
<dbReference type="SUPFAM" id="SSF52743">
    <property type="entry name" value="Subtilisin-like"/>
    <property type="match status" value="1"/>
</dbReference>
<evidence type="ECO:0000313" key="8">
    <source>
        <dbReference type="EMBL" id="KAJ2899597.1"/>
    </source>
</evidence>
<evidence type="ECO:0000259" key="7">
    <source>
        <dbReference type="Pfam" id="PF00082"/>
    </source>
</evidence>
<protein>
    <recommendedName>
        <fullName evidence="7">Peptidase S8/S53 domain-containing protein</fullName>
    </recommendedName>
</protein>
<dbReference type="Gene3D" id="3.40.50.200">
    <property type="entry name" value="Peptidase S8/S53 domain"/>
    <property type="match status" value="1"/>
</dbReference>
<feature type="active site" description="Charge relay system" evidence="5">
    <location>
        <position position="536"/>
    </location>
</feature>
<comment type="caution">
    <text evidence="8">The sequence shown here is derived from an EMBL/GenBank/DDBJ whole genome shotgun (WGS) entry which is preliminary data.</text>
</comment>
<dbReference type="InterPro" id="IPR050131">
    <property type="entry name" value="Peptidase_S8_subtilisin-like"/>
</dbReference>
<dbReference type="InterPro" id="IPR036852">
    <property type="entry name" value="Peptidase_S8/S53_dom_sf"/>
</dbReference>
<dbReference type="PROSITE" id="PS00137">
    <property type="entry name" value="SUBTILASE_HIS"/>
    <property type="match status" value="1"/>
</dbReference>
<dbReference type="GO" id="GO:0004252">
    <property type="term" value="F:serine-type endopeptidase activity"/>
    <property type="evidence" value="ECO:0007669"/>
    <property type="project" value="UniProtKB-UniRule"/>
</dbReference>
<keyword evidence="3 5" id="KW-0378">Hydrolase</keyword>
<keyword evidence="2 5" id="KW-0645">Protease</keyword>
<dbReference type="PROSITE" id="PS51892">
    <property type="entry name" value="SUBTILASE"/>
    <property type="match status" value="1"/>
</dbReference>
<dbReference type="PROSITE" id="PS00138">
    <property type="entry name" value="SUBTILASE_SER"/>
    <property type="match status" value="1"/>
</dbReference>
<comment type="similarity">
    <text evidence="1 5 6">Belongs to the peptidase S8 family.</text>
</comment>
<feature type="active site" description="Charge relay system" evidence="5">
    <location>
        <position position="376"/>
    </location>
</feature>
<dbReference type="PANTHER" id="PTHR43806">
    <property type="entry name" value="PEPTIDASE S8"/>
    <property type="match status" value="1"/>
</dbReference>
<name>A0AAD5WQH5_9PEZI</name>
<proteinExistence type="inferred from homology"/>
<dbReference type="PANTHER" id="PTHR43806:SF11">
    <property type="entry name" value="CEREVISIN-RELATED"/>
    <property type="match status" value="1"/>
</dbReference>
<evidence type="ECO:0000313" key="9">
    <source>
        <dbReference type="Proteomes" id="UP001201980"/>
    </source>
</evidence>
<dbReference type="InterPro" id="IPR034193">
    <property type="entry name" value="PCSK9_ProteinaseK-like"/>
</dbReference>
<keyword evidence="9" id="KW-1185">Reference proteome</keyword>
<feature type="domain" description="Peptidase S8/S53" evidence="7">
    <location>
        <begin position="342"/>
        <end position="565"/>
    </location>
</feature>
<dbReference type="GO" id="GO:0006508">
    <property type="term" value="P:proteolysis"/>
    <property type="evidence" value="ECO:0007669"/>
    <property type="project" value="UniProtKB-KW"/>
</dbReference>
<dbReference type="FunFam" id="3.40.50.200:FF:000007">
    <property type="entry name" value="Subtilisin-like serine protease"/>
    <property type="match status" value="1"/>
</dbReference>
<dbReference type="InterPro" id="IPR022398">
    <property type="entry name" value="Peptidase_S8_His-AS"/>
</dbReference>
<evidence type="ECO:0000256" key="3">
    <source>
        <dbReference type="ARBA" id="ARBA00022801"/>
    </source>
</evidence>
<dbReference type="InterPro" id="IPR015500">
    <property type="entry name" value="Peptidase_S8_subtilisin-rel"/>
</dbReference>
<organism evidence="8 9">
    <name type="scientific">Zalerion maritima</name>
    <dbReference type="NCBI Taxonomy" id="339359"/>
    <lineage>
        <taxon>Eukaryota</taxon>
        <taxon>Fungi</taxon>
        <taxon>Dikarya</taxon>
        <taxon>Ascomycota</taxon>
        <taxon>Pezizomycotina</taxon>
        <taxon>Sordariomycetes</taxon>
        <taxon>Lulworthiomycetidae</taxon>
        <taxon>Lulworthiales</taxon>
        <taxon>Lulworthiaceae</taxon>
        <taxon>Zalerion</taxon>
    </lineage>
</organism>
<gene>
    <name evidence="8" type="ORF">MKZ38_002971</name>
</gene>
<dbReference type="PRINTS" id="PR00723">
    <property type="entry name" value="SUBTILISIN"/>
</dbReference>
<dbReference type="EMBL" id="JAKWBI020000193">
    <property type="protein sequence ID" value="KAJ2899597.1"/>
    <property type="molecule type" value="Genomic_DNA"/>
</dbReference>
<evidence type="ECO:0000256" key="1">
    <source>
        <dbReference type="ARBA" id="ARBA00011073"/>
    </source>
</evidence>
<sequence>MGTSAEPCPDAVRMSVVPEECKVYRLPKLIAGIKKRTGIVAKPTSSISVRICTVEMLFWSPAPAMTSSQDLVEKQRIGIPLALSEFGGYGRPSHVSSAPCFVEADTMGSRDLVAVSPQSSSQNVAGYHQQTPPEGLFPVPEARLFPDKTRAALLTSLKSPFPNMKSALVYASLAAILFSGVANAVPAQPTTTNRNTIDAGSDGYLVLYKPHVSKQKRDFHETLVHARAANTSRSGVRDVFTIGARRGYHIDIDPGDLDEFIHGSGYVEHVERDAYINFDKRALPVDDHGIQKLRCAEDGGTCQDVSKIAGLWGLARLSHPTMNTQEYIYDKNADVSGTWAYVIDTGIRRLHNEFSDDQVQFGANFVNDNDDDENGHGTHVAGIIGGRNVGVAKGAKLVSVKVLDANQGGRISNVVKGITWAVDNAKSRKILDKAIINMSFSGDMSRMMNEAIKAAHDAGVLTVAAAGNEGADAANYSPSSAPSALVVGAMNKNDERPSWSNYGSKVEIFAPGDSIMSAWVGNGWKSPAYKLMSGTSMAAPHVSGLILYLISLTGVQGPEEIKDLVDILGLTATNKGGGVKNGMSPEALVAYNGAVGL</sequence>
<dbReference type="Proteomes" id="UP001201980">
    <property type="component" value="Unassembled WGS sequence"/>
</dbReference>